<evidence type="ECO:0000313" key="1">
    <source>
        <dbReference type="EMBL" id="ACI58860.1"/>
    </source>
</evidence>
<evidence type="ECO:0000313" key="2">
    <source>
        <dbReference type="Proteomes" id="UP000008330"/>
    </source>
</evidence>
<name>A0ABF7QXN9_RHILW</name>
<protein>
    <recommendedName>
        <fullName evidence="3">Restriction endonuclease</fullName>
    </recommendedName>
</protein>
<evidence type="ECO:0008006" key="3">
    <source>
        <dbReference type="Google" id="ProtNLM"/>
    </source>
</evidence>
<geneLocation type="plasmid" evidence="1 2">
    <name>pRLG202</name>
</geneLocation>
<dbReference type="EMBL" id="CP001193">
    <property type="protein sequence ID" value="ACI58860.1"/>
    <property type="molecule type" value="Genomic_DNA"/>
</dbReference>
<organism evidence="1 2">
    <name type="scientific">Rhizobium leguminosarum bv. trifolii (strain WSM2304)</name>
    <dbReference type="NCBI Taxonomy" id="395492"/>
    <lineage>
        <taxon>Bacteria</taxon>
        <taxon>Pseudomonadati</taxon>
        <taxon>Pseudomonadota</taxon>
        <taxon>Alphaproteobacteria</taxon>
        <taxon>Hyphomicrobiales</taxon>
        <taxon>Rhizobiaceae</taxon>
        <taxon>Rhizobium/Agrobacterium group</taxon>
        <taxon>Rhizobium</taxon>
    </lineage>
</organism>
<reference evidence="1 2" key="1">
    <citation type="journal article" date="2010" name="Stand. Genomic Sci.">
        <title>Complete genome sequence of Rhizobium leguminosarum bv trifolii strain WSM2304, an effective microsymbiont of the South American clover Trifolium polymorphum.</title>
        <authorList>
            <person name="Reeve W."/>
            <person name="O'Hara G."/>
            <person name="Chain P."/>
            <person name="Ardley J."/>
            <person name="Brau L."/>
            <person name="Nandesena K."/>
            <person name="Tiwari R."/>
            <person name="Malfatti S."/>
            <person name="Kiss H."/>
            <person name="Lapidus A."/>
            <person name="Copeland A."/>
            <person name="Nolan M."/>
            <person name="Land M."/>
            <person name="Ivanova N."/>
            <person name="Mavromatis K."/>
            <person name="Markowitz V."/>
            <person name="Kyrpides N."/>
            <person name="Melino V."/>
            <person name="Denton M."/>
            <person name="Yates R."/>
            <person name="Howieson J."/>
        </authorList>
    </citation>
    <scope>NUCLEOTIDE SEQUENCE [LARGE SCALE GENOMIC DNA]</scope>
    <source>
        <strain evidence="1 2">WSM2304</strain>
    </source>
</reference>
<dbReference type="AlphaFoldDB" id="A0ABF7QXN9"/>
<keyword evidence="1" id="KW-0614">Plasmid</keyword>
<accession>A0ABF7QXN9</accession>
<sequence>MAAILAAIDRQPQAGATNPYAGAGDEVFHEHDTRVFFFDRLMRLLGWELGPGGNVAEEARIKADTTKFVDYLGVNAITRAPALILEAKSWDKPNITGKGRWRHETKPNLIVAAVKHINSDGPKDKSPVTGEWHDNLSQLARYVRLFKEQHEHDVPCAVLSSGQWLLIFKTPVATFCNSDVNDQQFCLIERDDYVAQAHVIFEQMARVKLADTAPTRIRSTQLANYVRAGSFTAAYHGLLINYEASGSPLFVQQPRILVYPAIFVQRDDNALFTVIDAEIPIVLQLSRTDDGEETLAPHINEVAAAAAKLLASCTAELAIPIQPSGLDEFPGFPESSAVAAGGLALGEPRKLLIQPVRTAPNNWLAVTGTLPHYLHEAPVLQCRFHAWSECQVVHCSIGANAVNSPSIDRPRAFFIDTKLHHCAHQTVADRRADRCHIKAIDARTCCKACAYHVSCWSTAESLVLPCGT</sequence>
<dbReference type="Proteomes" id="UP000008330">
    <property type="component" value="Plasmid pRLG202"/>
</dbReference>
<keyword evidence="2" id="KW-1185">Reference proteome</keyword>
<dbReference type="KEGG" id="rlt:Rleg2_5685"/>
<gene>
    <name evidence="1" type="ordered locus">Rleg2_5685</name>
</gene>
<proteinExistence type="predicted"/>